<feature type="chain" id="PRO_5038731263" description="WD40 repeat protein" evidence="1">
    <location>
        <begin position="18"/>
        <end position="334"/>
    </location>
</feature>
<dbReference type="AlphaFoldDB" id="A0A542E1D7"/>
<accession>A0A542E1D7</accession>
<evidence type="ECO:0000313" key="2">
    <source>
        <dbReference type="EMBL" id="TQJ09156.1"/>
    </source>
</evidence>
<protein>
    <recommendedName>
        <fullName evidence="4">WD40 repeat protein</fullName>
    </recommendedName>
</protein>
<gene>
    <name evidence="2" type="ORF">FB458_2264</name>
</gene>
<evidence type="ECO:0000256" key="1">
    <source>
        <dbReference type="SAM" id="SignalP"/>
    </source>
</evidence>
<evidence type="ECO:0000313" key="3">
    <source>
        <dbReference type="Proteomes" id="UP000317893"/>
    </source>
</evidence>
<dbReference type="SUPFAM" id="SSF82171">
    <property type="entry name" value="DPP6 N-terminal domain-like"/>
    <property type="match status" value="1"/>
</dbReference>
<name>A0A542E1D7_9MICO</name>
<dbReference type="Proteomes" id="UP000317893">
    <property type="component" value="Unassembled WGS sequence"/>
</dbReference>
<evidence type="ECO:0008006" key="4">
    <source>
        <dbReference type="Google" id="ProtNLM"/>
    </source>
</evidence>
<sequence>MAVVVALCVALVAATTAFVLRQRSVQQAAQRAAERSSSAAPTTSLTPLLAGPRIVFRESGIGPDYGRVAVIALADPGGPRAYTSLACDRVFATRADTLCLASDRGLVTTYSATVVDADGTRTAIPLTGSPSRARLSADGALAATTSFVAGDSYAATSFSTRTVVTHLADRSSVDLEDFTLVDGGQRVAPSDRNYWGVTFAADDDRFFVTVKFAGTTHLAEGRLSTRTVTTLRTDAECPSLSPDGTKVAYKKLGDRGPGDWRLAVLDLASGRETALAEQQRLDDQVEWLDDDHVLYGLPGQGTRAGESDVWVVPADGSGSPRVLVHDAWSPAVVR</sequence>
<reference evidence="2 3" key="1">
    <citation type="submission" date="2019-06" db="EMBL/GenBank/DDBJ databases">
        <title>Sequencing the genomes of 1000 actinobacteria strains.</title>
        <authorList>
            <person name="Klenk H.-P."/>
        </authorList>
    </citation>
    <scope>NUCLEOTIDE SEQUENCE [LARGE SCALE GENOMIC DNA]</scope>
    <source>
        <strain evidence="2 3">DSM 18607</strain>
    </source>
</reference>
<keyword evidence="3" id="KW-1185">Reference proteome</keyword>
<keyword evidence="1" id="KW-0732">Signal</keyword>
<organism evidence="2 3">
    <name type="scientific">Lapillicoccus jejuensis</name>
    <dbReference type="NCBI Taxonomy" id="402171"/>
    <lineage>
        <taxon>Bacteria</taxon>
        <taxon>Bacillati</taxon>
        <taxon>Actinomycetota</taxon>
        <taxon>Actinomycetes</taxon>
        <taxon>Micrococcales</taxon>
        <taxon>Intrasporangiaceae</taxon>
        <taxon>Lapillicoccus</taxon>
    </lineage>
</organism>
<comment type="caution">
    <text evidence="2">The sequence shown here is derived from an EMBL/GenBank/DDBJ whole genome shotgun (WGS) entry which is preliminary data.</text>
</comment>
<dbReference type="Gene3D" id="2.120.10.30">
    <property type="entry name" value="TolB, C-terminal domain"/>
    <property type="match status" value="1"/>
</dbReference>
<dbReference type="EMBL" id="VFMN01000001">
    <property type="protein sequence ID" value="TQJ09156.1"/>
    <property type="molecule type" value="Genomic_DNA"/>
</dbReference>
<dbReference type="InterPro" id="IPR011042">
    <property type="entry name" value="6-blade_b-propeller_TolB-like"/>
</dbReference>
<feature type="signal peptide" evidence="1">
    <location>
        <begin position="1"/>
        <end position="17"/>
    </location>
</feature>
<proteinExistence type="predicted"/>